<organism evidence="2 3">
    <name type="scientific">Meganyctiphanes norvegica</name>
    <name type="common">Northern krill</name>
    <name type="synonym">Thysanopoda norvegica</name>
    <dbReference type="NCBI Taxonomy" id="48144"/>
    <lineage>
        <taxon>Eukaryota</taxon>
        <taxon>Metazoa</taxon>
        <taxon>Ecdysozoa</taxon>
        <taxon>Arthropoda</taxon>
        <taxon>Crustacea</taxon>
        <taxon>Multicrustacea</taxon>
        <taxon>Malacostraca</taxon>
        <taxon>Eumalacostraca</taxon>
        <taxon>Eucarida</taxon>
        <taxon>Euphausiacea</taxon>
        <taxon>Euphausiidae</taxon>
        <taxon>Meganyctiphanes</taxon>
    </lineage>
</organism>
<accession>A0AAV2SQM5</accession>
<evidence type="ECO:0000313" key="2">
    <source>
        <dbReference type="EMBL" id="CAL4216744.1"/>
    </source>
</evidence>
<dbReference type="SUPFAM" id="SSF56436">
    <property type="entry name" value="C-type lectin-like"/>
    <property type="match status" value="1"/>
</dbReference>
<dbReference type="Gene3D" id="3.10.100.10">
    <property type="entry name" value="Mannose-Binding Protein A, subunit A"/>
    <property type="match status" value="1"/>
</dbReference>
<sequence>MASSGTYTCQPTANAQSAYQRLVITRACPSGFFMSNGSSQCFKFFPRTVNWDDARTRCHAEGLQIAMPANDVVAVALRKDLLDTYGKYGDWSNAWLGARGGDPEAGRGGQMVVVTQQGARTNATISPESPLWYIGQPGTVTTTSCLRLSVSLTTTLSTPGRTYDSYRCSYAWDAAPLCEVPLLFNYNDLIVNPGELVQLDCGIIGNYTHCVWEKGTNNIK</sequence>
<keyword evidence="3" id="KW-1185">Reference proteome</keyword>
<dbReference type="EMBL" id="CAXKWB010092128">
    <property type="protein sequence ID" value="CAL4216744.1"/>
    <property type="molecule type" value="Genomic_DNA"/>
</dbReference>
<dbReference type="InterPro" id="IPR016186">
    <property type="entry name" value="C-type_lectin-like/link_sf"/>
</dbReference>
<proteinExistence type="predicted"/>
<dbReference type="CDD" id="cd00037">
    <property type="entry name" value="CLECT"/>
    <property type="match status" value="1"/>
</dbReference>
<feature type="non-terminal residue" evidence="2">
    <location>
        <position position="220"/>
    </location>
</feature>
<evidence type="ECO:0000313" key="3">
    <source>
        <dbReference type="Proteomes" id="UP001497623"/>
    </source>
</evidence>
<protein>
    <recommendedName>
        <fullName evidence="1">C-type lectin domain-containing protein</fullName>
    </recommendedName>
</protein>
<feature type="domain" description="C-type lectin" evidence="1">
    <location>
        <begin position="28"/>
        <end position="179"/>
    </location>
</feature>
<name>A0AAV2SQM5_MEGNR</name>
<gene>
    <name evidence="2" type="ORF">MNOR_LOCUS38779</name>
</gene>
<dbReference type="InterPro" id="IPR016187">
    <property type="entry name" value="CTDL_fold"/>
</dbReference>
<dbReference type="InterPro" id="IPR001304">
    <property type="entry name" value="C-type_lectin-like"/>
</dbReference>
<dbReference type="AlphaFoldDB" id="A0AAV2SQM5"/>
<reference evidence="2 3" key="1">
    <citation type="submission" date="2024-05" db="EMBL/GenBank/DDBJ databases">
        <authorList>
            <person name="Wallberg A."/>
        </authorList>
    </citation>
    <scope>NUCLEOTIDE SEQUENCE [LARGE SCALE GENOMIC DNA]</scope>
</reference>
<evidence type="ECO:0000259" key="1">
    <source>
        <dbReference type="SMART" id="SM00034"/>
    </source>
</evidence>
<dbReference type="Proteomes" id="UP001497623">
    <property type="component" value="Unassembled WGS sequence"/>
</dbReference>
<dbReference type="SMART" id="SM00034">
    <property type="entry name" value="CLECT"/>
    <property type="match status" value="1"/>
</dbReference>
<comment type="caution">
    <text evidence="2">The sequence shown here is derived from an EMBL/GenBank/DDBJ whole genome shotgun (WGS) entry which is preliminary data.</text>
</comment>